<organism evidence="2 3">
    <name type="scientific">Fasciolopsis buskii</name>
    <dbReference type="NCBI Taxonomy" id="27845"/>
    <lineage>
        <taxon>Eukaryota</taxon>
        <taxon>Metazoa</taxon>
        <taxon>Spiralia</taxon>
        <taxon>Lophotrochozoa</taxon>
        <taxon>Platyhelminthes</taxon>
        <taxon>Trematoda</taxon>
        <taxon>Digenea</taxon>
        <taxon>Plagiorchiida</taxon>
        <taxon>Echinostomata</taxon>
        <taxon>Echinostomatoidea</taxon>
        <taxon>Fasciolidae</taxon>
        <taxon>Fasciolopsis</taxon>
    </lineage>
</organism>
<evidence type="ECO:0000313" key="3">
    <source>
        <dbReference type="Proteomes" id="UP000728185"/>
    </source>
</evidence>
<evidence type="ECO:0000313" key="2">
    <source>
        <dbReference type="EMBL" id="KAA0188446.1"/>
    </source>
</evidence>
<protein>
    <recommendedName>
        <fullName evidence="1">MAM domain-containing protein</fullName>
    </recommendedName>
</protein>
<gene>
    <name evidence="2" type="ORF">FBUS_01816</name>
</gene>
<dbReference type="InterPro" id="IPR000998">
    <property type="entry name" value="MAM_dom"/>
</dbReference>
<comment type="caution">
    <text evidence="2">The sequence shown here is derived from an EMBL/GenBank/DDBJ whole genome shotgun (WGS) entry which is preliminary data.</text>
</comment>
<feature type="domain" description="MAM" evidence="1">
    <location>
        <begin position="33"/>
        <end position="55"/>
    </location>
</feature>
<dbReference type="EMBL" id="LUCM01008411">
    <property type="protein sequence ID" value="KAA0188446.1"/>
    <property type="molecule type" value="Genomic_DNA"/>
</dbReference>
<evidence type="ECO:0000259" key="1">
    <source>
        <dbReference type="PROSITE" id="PS50060"/>
    </source>
</evidence>
<reference evidence="2" key="1">
    <citation type="submission" date="2019-05" db="EMBL/GenBank/DDBJ databases">
        <title>Annotation for the trematode Fasciolopsis buski.</title>
        <authorList>
            <person name="Choi Y.-J."/>
        </authorList>
    </citation>
    <scope>NUCLEOTIDE SEQUENCE</scope>
    <source>
        <strain evidence="2">HT</strain>
        <tissue evidence="2">Whole worm</tissue>
    </source>
</reference>
<accession>A0A8E0RQ40</accession>
<dbReference type="OrthoDB" id="6286484at2759"/>
<dbReference type="GO" id="GO:0016020">
    <property type="term" value="C:membrane"/>
    <property type="evidence" value="ECO:0007669"/>
    <property type="project" value="InterPro"/>
</dbReference>
<dbReference type="Proteomes" id="UP000728185">
    <property type="component" value="Unassembled WGS sequence"/>
</dbReference>
<dbReference type="AlphaFoldDB" id="A0A8E0RQ40"/>
<proteinExistence type="predicted"/>
<keyword evidence="3" id="KW-1185">Reference proteome</keyword>
<sequence>MNRVNLRHFFTVLLADRATARRSRLQSRVADPVNCTFEEQAFCGWNDDPRDVLVWWEIEPPSAVLQTHVACLLASPELGNPRASGSSHVLSDI</sequence>
<dbReference type="PROSITE" id="PS50060">
    <property type="entry name" value="MAM_2"/>
    <property type="match status" value="1"/>
</dbReference>
<name>A0A8E0RQ40_9TREM</name>